<dbReference type="RefSeq" id="WP_217770176.1">
    <property type="nucleotide sequence ID" value="NZ_CALUHW010000063.1"/>
</dbReference>
<dbReference type="InterPro" id="IPR025590">
    <property type="entry name" value="DUF4348"/>
</dbReference>
<dbReference type="PROSITE" id="PS51257">
    <property type="entry name" value="PROKAR_LIPOPROTEIN"/>
    <property type="match status" value="1"/>
</dbReference>
<organism evidence="1 2">
    <name type="scientific">Phocaeicola coprocola</name>
    <dbReference type="NCBI Taxonomy" id="310298"/>
    <lineage>
        <taxon>Bacteria</taxon>
        <taxon>Pseudomonadati</taxon>
        <taxon>Bacteroidota</taxon>
        <taxon>Bacteroidia</taxon>
        <taxon>Bacteroidales</taxon>
        <taxon>Bacteroidaceae</taxon>
        <taxon>Phocaeicola</taxon>
    </lineage>
</organism>
<sequence>MKKILFGCCVCMLVSSCGGGKKNVDPFETLTKQIDSLTVGHDTLQGEAPVVEEIVPATADESFADFFYNFASDEHFQRSRVKFPISYYKGEQVVRMAKNEWIYDPMFSREPVYTVLFDKEEDMEMEKDTAVHSVQVDWIYLKERKVKRYYFERVSDCWYLEAINKEKLASDANGREDFFDFYNHFVNDSIFQLERLHRPLSFVTVDPEDEFQILETTLDEGQWFSFRPPMLKERLTNVHYGQKEMPDTNQKIIEFKGFGNGFSNTLYFEYHGGKWILMKFEDLSD</sequence>
<evidence type="ECO:0000313" key="2">
    <source>
        <dbReference type="Proteomes" id="UP000718012"/>
    </source>
</evidence>
<dbReference type="AlphaFoldDB" id="A0A921FDW1"/>
<dbReference type="Gene3D" id="3.10.450.410">
    <property type="match status" value="2"/>
</dbReference>
<proteinExistence type="predicted"/>
<gene>
    <name evidence="1" type="ORF">K8U81_08785</name>
</gene>
<name>A0A921FDW1_9BACT</name>
<dbReference type="Proteomes" id="UP000718012">
    <property type="component" value="Unassembled WGS sequence"/>
</dbReference>
<evidence type="ECO:0000313" key="1">
    <source>
        <dbReference type="EMBL" id="HJF08268.1"/>
    </source>
</evidence>
<protein>
    <submittedName>
        <fullName evidence="1">DUF4348 domain-containing protein</fullName>
    </submittedName>
</protein>
<dbReference type="Pfam" id="PF14254">
    <property type="entry name" value="DUF4348"/>
    <property type="match status" value="1"/>
</dbReference>
<comment type="caution">
    <text evidence="1">The sequence shown here is derived from an EMBL/GenBank/DDBJ whole genome shotgun (WGS) entry which is preliminary data.</text>
</comment>
<reference evidence="1" key="2">
    <citation type="submission" date="2021-09" db="EMBL/GenBank/DDBJ databases">
        <authorList>
            <person name="Gilroy R."/>
        </authorList>
    </citation>
    <scope>NUCLEOTIDE SEQUENCE</scope>
    <source>
        <strain evidence="1">CHK165-8395</strain>
    </source>
</reference>
<dbReference type="EMBL" id="DYXD01000197">
    <property type="protein sequence ID" value="HJF08268.1"/>
    <property type="molecule type" value="Genomic_DNA"/>
</dbReference>
<accession>A0A921FDW1</accession>
<reference evidence="1" key="1">
    <citation type="journal article" date="2021" name="PeerJ">
        <title>Extensive microbial diversity within the chicken gut microbiome revealed by metagenomics and culture.</title>
        <authorList>
            <person name="Gilroy R."/>
            <person name="Ravi A."/>
            <person name="Getino M."/>
            <person name="Pursley I."/>
            <person name="Horton D.L."/>
            <person name="Alikhan N.F."/>
            <person name="Baker D."/>
            <person name="Gharbi K."/>
            <person name="Hall N."/>
            <person name="Watson M."/>
            <person name="Adriaenssens E.M."/>
            <person name="Foster-Nyarko E."/>
            <person name="Jarju S."/>
            <person name="Secka A."/>
            <person name="Antonio M."/>
            <person name="Oren A."/>
            <person name="Chaudhuri R.R."/>
            <person name="La Ragione R."/>
            <person name="Hildebrand F."/>
            <person name="Pallen M.J."/>
        </authorList>
    </citation>
    <scope>NUCLEOTIDE SEQUENCE</scope>
    <source>
        <strain evidence="1">CHK165-8395</strain>
    </source>
</reference>